<organism evidence="6 7">
    <name type="scientific">Reticulomyxa filosa</name>
    <dbReference type="NCBI Taxonomy" id="46433"/>
    <lineage>
        <taxon>Eukaryota</taxon>
        <taxon>Sar</taxon>
        <taxon>Rhizaria</taxon>
        <taxon>Retaria</taxon>
        <taxon>Foraminifera</taxon>
        <taxon>Monothalamids</taxon>
        <taxon>Reticulomyxidae</taxon>
        <taxon>Reticulomyxa</taxon>
    </lineage>
</organism>
<evidence type="ECO:0000313" key="6">
    <source>
        <dbReference type="EMBL" id="ETO12956.1"/>
    </source>
</evidence>
<dbReference type="EMBL" id="ASPP01020939">
    <property type="protein sequence ID" value="ETO12956.1"/>
    <property type="molecule type" value="Genomic_DNA"/>
</dbReference>
<dbReference type="GO" id="GO:0004252">
    <property type="term" value="F:serine-type endopeptidase activity"/>
    <property type="evidence" value="ECO:0007669"/>
    <property type="project" value="TreeGrafter"/>
</dbReference>
<evidence type="ECO:0000256" key="3">
    <source>
        <dbReference type="ARBA" id="ARBA00022825"/>
    </source>
</evidence>
<feature type="compositionally biased region" description="Basic and acidic residues" evidence="4">
    <location>
        <begin position="72"/>
        <end position="86"/>
    </location>
</feature>
<dbReference type="OrthoDB" id="4217619at2759"/>
<evidence type="ECO:0000256" key="1">
    <source>
        <dbReference type="ARBA" id="ARBA00022670"/>
    </source>
</evidence>
<keyword evidence="2" id="KW-0378">Hydrolase</keyword>
<dbReference type="Gene3D" id="3.20.190.20">
    <property type="match status" value="1"/>
</dbReference>
<reference evidence="6 7" key="1">
    <citation type="journal article" date="2013" name="Curr. Biol.">
        <title>The Genome of the Foraminiferan Reticulomyxa filosa.</title>
        <authorList>
            <person name="Glockner G."/>
            <person name="Hulsmann N."/>
            <person name="Schleicher M."/>
            <person name="Noegel A.A."/>
            <person name="Eichinger L."/>
            <person name="Gallinger C."/>
            <person name="Pawlowski J."/>
            <person name="Sierra R."/>
            <person name="Euteneuer U."/>
            <person name="Pillet L."/>
            <person name="Moustafa A."/>
            <person name="Platzer M."/>
            <person name="Groth M."/>
            <person name="Szafranski K."/>
            <person name="Schliwa M."/>
        </authorList>
    </citation>
    <scope>NUCLEOTIDE SEQUENCE [LARGE SCALE GENOMIC DNA]</scope>
</reference>
<dbReference type="Pfam" id="PF17815">
    <property type="entry name" value="PDZ_3"/>
    <property type="match status" value="1"/>
</dbReference>
<evidence type="ECO:0000256" key="2">
    <source>
        <dbReference type="ARBA" id="ARBA00022801"/>
    </source>
</evidence>
<feature type="domain" description="Protease Do-like PDZ" evidence="5">
    <location>
        <begin position="117"/>
        <end position="260"/>
    </location>
</feature>
<dbReference type="InterPro" id="IPR046449">
    <property type="entry name" value="DEGP_PDZ_sf"/>
</dbReference>
<evidence type="ECO:0000313" key="7">
    <source>
        <dbReference type="Proteomes" id="UP000023152"/>
    </source>
</evidence>
<keyword evidence="1" id="KW-0645">Protease</keyword>
<dbReference type="PANTHER" id="PTHR45980:SF9">
    <property type="entry name" value="PROTEASE DO-LIKE 10, MITOCHONDRIAL-RELATED"/>
    <property type="match status" value="1"/>
</dbReference>
<dbReference type="GO" id="GO:0006508">
    <property type="term" value="P:proteolysis"/>
    <property type="evidence" value="ECO:0007669"/>
    <property type="project" value="UniProtKB-KW"/>
</dbReference>
<comment type="caution">
    <text evidence="6">The sequence shown here is derived from an EMBL/GenBank/DDBJ whole genome shotgun (WGS) entry which is preliminary data.</text>
</comment>
<sequence length="296" mass="33478">MQIQMQMQRQIDDKTNALNIKQSPAALSEATTSPAIEPVLSVTSVDVDVDAITDITLNGGHGNHSNSNENENEAKTENVLSEKEDSLSSSSPLLMEEKEVRTSKHFNLTKLLRRSLQVTNTPTYLIYGGIVFIPLSRPYLRSYYGHQWSTKCPLQLALLADESKEEVNDQVIIVSHVLAHAVNIGYEGYYMRQLLSVNNQQVHNIIELMLILEESTARKDSFIRFGLWQTIVMVLECDKALDSLSEVLRMHNIPNDKSEDLMFIKEHIGTQEKEQIFAAMKAREEQKKANQKTSTS</sequence>
<keyword evidence="7" id="KW-1185">Reference proteome</keyword>
<keyword evidence="3" id="KW-0720">Serine protease</keyword>
<gene>
    <name evidence="6" type="ORF">RFI_24420</name>
</gene>
<dbReference type="InterPro" id="IPR041517">
    <property type="entry name" value="DEGP_PDZ"/>
</dbReference>
<feature type="compositionally biased region" description="Low complexity" evidence="4">
    <location>
        <begin position="56"/>
        <end position="69"/>
    </location>
</feature>
<evidence type="ECO:0000259" key="5">
    <source>
        <dbReference type="Pfam" id="PF17815"/>
    </source>
</evidence>
<name>X6MH40_RETFI</name>
<evidence type="ECO:0000256" key="4">
    <source>
        <dbReference type="SAM" id="MobiDB-lite"/>
    </source>
</evidence>
<feature type="region of interest" description="Disordered" evidence="4">
    <location>
        <begin position="56"/>
        <end position="91"/>
    </location>
</feature>
<dbReference type="AlphaFoldDB" id="X6MH40"/>
<proteinExistence type="predicted"/>
<dbReference type="PANTHER" id="PTHR45980">
    <property type="match status" value="1"/>
</dbReference>
<protein>
    <submittedName>
        <fullName evidence="6">Trypsin</fullName>
    </submittedName>
</protein>
<dbReference type="Proteomes" id="UP000023152">
    <property type="component" value="Unassembled WGS sequence"/>
</dbReference>
<accession>X6MH40</accession>